<dbReference type="PANTHER" id="PTHR33993">
    <property type="entry name" value="GLYOXALASE-RELATED"/>
    <property type="match status" value="1"/>
</dbReference>
<dbReference type="PANTHER" id="PTHR33993:SF10">
    <property type="entry name" value="CONSERVED PROTEIN"/>
    <property type="match status" value="1"/>
</dbReference>
<accession>A0ABP9ERE5</accession>
<feature type="domain" description="VOC" evidence="1">
    <location>
        <begin position="140"/>
        <end position="256"/>
    </location>
</feature>
<keyword evidence="3" id="KW-1185">Reference proteome</keyword>
<dbReference type="Proteomes" id="UP001501752">
    <property type="component" value="Unassembled WGS sequence"/>
</dbReference>
<dbReference type="SUPFAM" id="SSF54593">
    <property type="entry name" value="Glyoxalase/Bleomycin resistance protein/Dihydroxybiphenyl dioxygenase"/>
    <property type="match status" value="1"/>
</dbReference>
<evidence type="ECO:0000313" key="3">
    <source>
        <dbReference type="Proteomes" id="UP001501752"/>
    </source>
</evidence>
<dbReference type="InterPro" id="IPR041581">
    <property type="entry name" value="Glyoxalase_6"/>
</dbReference>
<organism evidence="2 3">
    <name type="scientific">Kitasatospora terrestris</name>
    <dbReference type="NCBI Taxonomy" id="258051"/>
    <lineage>
        <taxon>Bacteria</taxon>
        <taxon>Bacillati</taxon>
        <taxon>Actinomycetota</taxon>
        <taxon>Actinomycetes</taxon>
        <taxon>Kitasatosporales</taxon>
        <taxon>Streptomycetaceae</taxon>
        <taxon>Kitasatospora</taxon>
    </lineage>
</organism>
<proteinExistence type="predicted"/>
<reference evidence="3" key="1">
    <citation type="journal article" date="2019" name="Int. J. Syst. Evol. Microbiol.">
        <title>The Global Catalogue of Microorganisms (GCM) 10K type strain sequencing project: providing services to taxonomists for standard genome sequencing and annotation.</title>
        <authorList>
            <consortium name="The Broad Institute Genomics Platform"/>
            <consortium name="The Broad Institute Genome Sequencing Center for Infectious Disease"/>
            <person name="Wu L."/>
            <person name="Ma J."/>
        </authorList>
    </citation>
    <scope>NUCLEOTIDE SEQUENCE [LARGE SCALE GENOMIC DNA]</scope>
    <source>
        <strain evidence="3">JCM 13006</strain>
    </source>
</reference>
<dbReference type="RefSeq" id="WP_345701427.1">
    <property type="nucleotide sequence ID" value="NZ_BAABIS010000001.1"/>
</dbReference>
<evidence type="ECO:0000313" key="2">
    <source>
        <dbReference type="EMBL" id="GAA4883683.1"/>
    </source>
</evidence>
<comment type="caution">
    <text evidence="2">The sequence shown here is derived from an EMBL/GenBank/DDBJ whole genome shotgun (WGS) entry which is preliminary data.</text>
</comment>
<dbReference type="Pfam" id="PF18029">
    <property type="entry name" value="Glyoxalase_6"/>
    <property type="match status" value="1"/>
</dbReference>
<gene>
    <name evidence="2" type="ORF">GCM10023235_75420</name>
</gene>
<evidence type="ECO:0000259" key="1">
    <source>
        <dbReference type="PROSITE" id="PS51819"/>
    </source>
</evidence>
<dbReference type="Gene3D" id="3.10.180.10">
    <property type="entry name" value="2,3-Dihydroxybiphenyl 1,2-Dioxygenase, domain 1"/>
    <property type="match status" value="2"/>
</dbReference>
<sequence length="257" mass="26944">MRTTHPGPVAVTGRCEPAVPCWAGLLTGSLPTALDFYGPLLGWEFDRPGGGRWVTARAAGTPVAFLAGDGPADRAAWIPYFGTEDADRTAELVRECGGTLAVGAIETRLGRFAVAADPQGAAFGIRQVDGVDACALGPGAPFGAELRCPDPFAAAVFYGEVFEWEQRPRIDIAFEDDRVVVRAGGVAAAALRRADGDGHDGQHARWEVLFAVPDLDRAVRRAAGLRGGVRRELGAGAARRVLLTDPQGARFAVLGAS</sequence>
<dbReference type="InterPro" id="IPR037523">
    <property type="entry name" value="VOC_core"/>
</dbReference>
<dbReference type="EMBL" id="BAABIS010000001">
    <property type="protein sequence ID" value="GAA4883683.1"/>
    <property type="molecule type" value="Genomic_DNA"/>
</dbReference>
<protein>
    <submittedName>
        <fullName evidence="2">VOC family protein</fullName>
    </submittedName>
</protein>
<dbReference type="PROSITE" id="PS51819">
    <property type="entry name" value="VOC"/>
    <property type="match status" value="1"/>
</dbReference>
<name>A0ABP9ERE5_9ACTN</name>
<dbReference type="InterPro" id="IPR029068">
    <property type="entry name" value="Glyas_Bleomycin-R_OHBP_Dase"/>
</dbReference>
<dbReference type="InterPro" id="IPR052164">
    <property type="entry name" value="Anthracycline_SecMetBiosynth"/>
</dbReference>